<dbReference type="InterPro" id="IPR025668">
    <property type="entry name" value="Tnp_DDE_dom"/>
</dbReference>
<dbReference type="Pfam" id="PF13612">
    <property type="entry name" value="DDE_Tnp_1_3"/>
    <property type="match status" value="1"/>
</dbReference>
<feature type="domain" description="Transposase DDE" evidence="2">
    <location>
        <begin position="31"/>
        <end position="67"/>
    </location>
</feature>
<dbReference type="KEGG" id="rmc:RMONA_06165"/>
<evidence type="ECO:0000313" key="4">
    <source>
        <dbReference type="Proteomes" id="UP000018149"/>
    </source>
</evidence>
<dbReference type="Proteomes" id="UP000018149">
    <property type="component" value="Chromosome I"/>
</dbReference>
<evidence type="ECO:0000256" key="1">
    <source>
        <dbReference type="SAM" id="Phobius"/>
    </source>
</evidence>
<keyword evidence="4" id="KW-1185">Reference proteome</keyword>
<keyword evidence="1" id="KW-0472">Membrane</keyword>
<organism evidence="3 4">
    <name type="scientific">Rickettsia monacensis</name>
    <dbReference type="NCBI Taxonomy" id="109232"/>
    <lineage>
        <taxon>Bacteria</taxon>
        <taxon>Pseudomonadati</taxon>
        <taxon>Pseudomonadota</taxon>
        <taxon>Alphaproteobacteria</taxon>
        <taxon>Rickettsiales</taxon>
        <taxon>Rickettsiaceae</taxon>
        <taxon>Rickettsieae</taxon>
        <taxon>Rickettsia</taxon>
        <taxon>spotted fever group</taxon>
    </lineage>
</organism>
<protein>
    <recommendedName>
        <fullName evidence="2">Transposase DDE domain-containing protein</fullName>
    </recommendedName>
</protein>
<dbReference type="AlphaFoldDB" id="A0A0B7J080"/>
<reference evidence="3 4" key="1">
    <citation type="submission" date="2015-01" db="EMBL/GenBank/DDBJ databases">
        <title>Draft genome sequence of Rickettsia monacensis strain IrR/Munich.</title>
        <authorList>
            <person name="Felsheim R.F."/>
            <person name="Johnson S.L."/>
            <person name="Kurtti T.J."/>
            <person name="Munderloh U.G."/>
        </authorList>
    </citation>
    <scope>NUCLEOTIDE SEQUENCE [LARGE SCALE GENOMIC DNA]</scope>
    <source>
        <strain evidence="3 4">IrR/Munich</strain>
    </source>
</reference>
<dbReference type="EMBL" id="LN794217">
    <property type="protein sequence ID" value="CEO17592.1"/>
    <property type="molecule type" value="Genomic_DNA"/>
</dbReference>
<name>A0A0B7J080_9RICK</name>
<dbReference type="STRING" id="109232.RMONA_06165"/>
<proteinExistence type="predicted"/>
<sequence length="94" mass="11099">MFRNPPCYERFVQLIPSLFLPLIVMLHYLSGKRTGIYYADSTHFAVCKNIRINSNRTFNNLAKRGRRIPKGSTYFVSTKYKFFSFNQLFNPDYG</sequence>
<accession>A0A0B7J080</accession>
<gene>
    <name evidence="3" type="ORF">RMONA_06165</name>
</gene>
<dbReference type="HOGENOM" id="CLU_2384285_0_0_5"/>
<keyword evidence="1" id="KW-0812">Transmembrane</keyword>
<evidence type="ECO:0000259" key="2">
    <source>
        <dbReference type="Pfam" id="PF13612"/>
    </source>
</evidence>
<feature type="transmembrane region" description="Helical" evidence="1">
    <location>
        <begin position="12"/>
        <end position="29"/>
    </location>
</feature>
<keyword evidence="1" id="KW-1133">Transmembrane helix</keyword>
<evidence type="ECO:0000313" key="3">
    <source>
        <dbReference type="EMBL" id="CEO17592.1"/>
    </source>
</evidence>